<dbReference type="CDD" id="cd03892">
    <property type="entry name" value="M20_peptT"/>
    <property type="match status" value="1"/>
</dbReference>
<dbReference type="Pfam" id="PF01546">
    <property type="entry name" value="Peptidase_M20"/>
    <property type="match status" value="1"/>
</dbReference>
<keyword evidence="5 9" id="KW-0479">Metal-binding</keyword>
<feature type="binding site" evidence="9">
    <location>
        <position position="363"/>
    </location>
    <ligand>
        <name>Zn(2+)</name>
        <dbReference type="ChEBI" id="CHEBI:29105"/>
        <label>1</label>
    </ligand>
</feature>
<dbReference type="InterPro" id="IPR002495">
    <property type="entry name" value="Glyco_trans_8"/>
</dbReference>
<feature type="binding site" evidence="9">
    <location>
        <position position="461"/>
    </location>
    <ligand>
        <name>Zn(2+)</name>
        <dbReference type="ChEBI" id="CHEBI:29105"/>
        <label>2</label>
    </ligand>
</feature>
<comment type="subcellular location">
    <subcellularLocation>
        <location evidence="9">Cytoplasm</location>
    </subcellularLocation>
</comment>
<accession>A0ABX0A6I6</accession>
<comment type="function">
    <text evidence="9">Cleaves the N-terminal amino acid of tripeptides.</text>
</comment>
<evidence type="ECO:0000313" key="12">
    <source>
        <dbReference type="EMBL" id="NCU19081.1"/>
    </source>
</evidence>
<dbReference type="NCBIfam" id="TIGR01882">
    <property type="entry name" value="peptidase-T"/>
    <property type="match status" value="1"/>
</dbReference>
<keyword evidence="3 9" id="KW-0031">Aminopeptidase</keyword>
<dbReference type="HAMAP" id="MF_00550">
    <property type="entry name" value="Aminopeptidase_M20"/>
    <property type="match status" value="1"/>
</dbReference>
<dbReference type="Pfam" id="PF07687">
    <property type="entry name" value="M20_dimer"/>
    <property type="match status" value="1"/>
</dbReference>
<comment type="caution">
    <text evidence="12">The sequence shown here is derived from an EMBL/GenBank/DDBJ whole genome shotgun (WGS) entry which is preliminary data.</text>
</comment>
<gene>
    <name evidence="9 12" type="primary">pepT</name>
    <name evidence="12" type="ORF">GW534_15630</name>
</gene>
<dbReference type="SUPFAM" id="SSF53187">
    <property type="entry name" value="Zn-dependent exopeptidases"/>
    <property type="match status" value="1"/>
</dbReference>
<dbReference type="Proteomes" id="UP000743899">
    <property type="component" value="Unassembled WGS sequence"/>
</dbReference>
<evidence type="ECO:0000259" key="11">
    <source>
        <dbReference type="Pfam" id="PF07687"/>
    </source>
</evidence>
<dbReference type="InterPro" id="IPR036264">
    <property type="entry name" value="Bact_exopeptidase_dim_dom"/>
</dbReference>
<dbReference type="SUPFAM" id="SSF55031">
    <property type="entry name" value="Bacterial exopeptidase dimerisation domain"/>
    <property type="match status" value="1"/>
</dbReference>
<dbReference type="Gene3D" id="3.40.630.10">
    <property type="entry name" value="Zn peptidases"/>
    <property type="match status" value="1"/>
</dbReference>
<keyword evidence="4 9" id="KW-0645">Protease</keyword>
<keyword evidence="7 9" id="KW-0862">Zinc</keyword>
<dbReference type="InterPro" id="IPR002933">
    <property type="entry name" value="Peptidase_M20"/>
</dbReference>
<dbReference type="NCBIfam" id="NF009920">
    <property type="entry name" value="PRK13381.1"/>
    <property type="match status" value="1"/>
</dbReference>
<evidence type="ECO:0000256" key="3">
    <source>
        <dbReference type="ARBA" id="ARBA00022438"/>
    </source>
</evidence>
<reference evidence="12 13" key="1">
    <citation type="submission" date="2020-01" db="EMBL/GenBank/DDBJ databases">
        <title>A novel Bacillus sp. from Pasinler.</title>
        <authorList>
            <person name="Adiguzel A."/>
            <person name="Ay H."/>
            <person name="Baltaci M.O."/>
        </authorList>
    </citation>
    <scope>NUCLEOTIDE SEQUENCE [LARGE SCALE GENOMIC DNA]</scope>
    <source>
        <strain evidence="12 13">P1</strain>
    </source>
</reference>
<proteinExistence type="inferred from homology"/>
<evidence type="ECO:0000256" key="1">
    <source>
        <dbReference type="ARBA" id="ARBA00000870"/>
    </source>
</evidence>
<dbReference type="InterPro" id="IPR010161">
    <property type="entry name" value="Peptidase_M20B"/>
</dbReference>
<feature type="binding site" evidence="9">
    <location>
        <position position="665"/>
    </location>
    <ligand>
        <name>Zn(2+)</name>
        <dbReference type="ChEBI" id="CHEBI:29105"/>
        <label>2</label>
    </ligand>
</feature>
<protein>
    <recommendedName>
        <fullName evidence="9">Peptidase T</fullName>
        <ecNumber evidence="9">3.4.11.4</ecNumber>
    </recommendedName>
    <alternativeName>
        <fullName evidence="9">Aminotripeptidase</fullName>
        <shortName evidence="9">Tripeptidase</shortName>
    </alternativeName>
    <alternativeName>
        <fullName evidence="9">Tripeptide aminopeptidase</fullName>
    </alternativeName>
</protein>
<keyword evidence="13" id="KW-1185">Reference proteome</keyword>
<dbReference type="CDD" id="cd04194">
    <property type="entry name" value="GT8_A4GalT_like"/>
    <property type="match status" value="1"/>
</dbReference>
<dbReference type="PROSITE" id="PS00758">
    <property type="entry name" value="ARGE_DAPE_CPG2_1"/>
    <property type="match status" value="1"/>
</dbReference>
<feature type="active site" evidence="9">
    <location>
        <position position="365"/>
    </location>
</feature>
<feature type="binding site" evidence="9">
    <location>
        <position position="426"/>
    </location>
    <ligand>
        <name>Zn(2+)</name>
        <dbReference type="ChEBI" id="CHEBI:29105"/>
        <label>1</label>
    </ligand>
</feature>
<dbReference type="NCBIfam" id="NF003976">
    <property type="entry name" value="PRK05469.1"/>
    <property type="match status" value="1"/>
</dbReference>
<evidence type="ECO:0000313" key="13">
    <source>
        <dbReference type="Proteomes" id="UP000743899"/>
    </source>
</evidence>
<dbReference type="InterPro" id="IPR011650">
    <property type="entry name" value="Peptidase_M20_dimer"/>
</dbReference>
<feature type="binding site" evidence="9">
    <location>
        <position position="426"/>
    </location>
    <ligand>
        <name>Zn(2+)</name>
        <dbReference type="ChEBI" id="CHEBI:29105"/>
        <label>2</label>
    </ligand>
</feature>
<dbReference type="EMBL" id="JAACYS010000121">
    <property type="protein sequence ID" value="NCU19081.1"/>
    <property type="molecule type" value="Genomic_DNA"/>
</dbReference>
<feature type="binding site" evidence="9">
    <location>
        <position position="483"/>
    </location>
    <ligand>
        <name>Zn(2+)</name>
        <dbReference type="ChEBI" id="CHEBI:29105"/>
        <label>1</label>
    </ligand>
</feature>
<evidence type="ECO:0000256" key="9">
    <source>
        <dbReference type="HAMAP-Rule" id="MF_00550"/>
    </source>
</evidence>
<keyword evidence="8 9" id="KW-0482">Metalloprotease</keyword>
<dbReference type="Pfam" id="PF01501">
    <property type="entry name" value="Glyco_transf_8"/>
    <property type="match status" value="1"/>
</dbReference>
<evidence type="ECO:0000256" key="5">
    <source>
        <dbReference type="ARBA" id="ARBA00022723"/>
    </source>
</evidence>
<dbReference type="InterPro" id="IPR029044">
    <property type="entry name" value="Nucleotide-diphossugar_trans"/>
</dbReference>
<keyword evidence="10" id="KW-0175">Coiled coil</keyword>
<organism evidence="12 13">
    <name type="scientific">Pallidibacillus pasinlerensis</name>
    <dbReference type="NCBI Taxonomy" id="2703818"/>
    <lineage>
        <taxon>Bacteria</taxon>
        <taxon>Bacillati</taxon>
        <taxon>Bacillota</taxon>
        <taxon>Bacilli</taxon>
        <taxon>Bacillales</taxon>
        <taxon>Bacillaceae</taxon>
        <taxon>Pallidibacillus</taxon>
    </lineage>
</organism>
<feature type="coiled-coil region" evidence="10">
    <location>
        <begin position="571"/>
        <end position="629"/>
    </location>
</feature>
<comment type="similarity">
    <text evidence="2 9">Belongs to the peptidase M20B family.</text>
</comment>
<comment type="cofactor">
    <cofactor evidence="9">
        <name>Zn(2+)</name>
        <dbReference type="ChEBI" id="CHEBI:29105"/>
    </cofactor>
    <text evidence="9">Binds 2 Zn(2+) ions per subunit.</text>
</comment>
<sequence length="694" mass="80078">MINILVTLNSNYIPPLKVLLKSLFINNPNEILTIYLIHSELNQQDLDSLRFYIEEHGQHFHPIFVREDMFRDAPVFRHYTVEMYYRLAAHLFLPKDVDRILYLDPDIVAINPIHDFYHTDFDDCLFVASEHEHTARLVKGINNFRLKTPNAKGYFNTGVLLMNVALMRKLVDLQDIYQFIEKNKLKLILPDQDVLNGLYWDKIKPVNSYVYNYDARFFEFGKISRKEDYGNIFWIKKNTIFIHYCGKDKPWHHDYKGSLGLFYQRYAKLVQFKQQKYNELGDDSMKEELLKRFTTYVKIDTQSNEESDTTPSTPGQWDLLRLLEQELKEIGLEEVELDENGYLFATLPANTDKDVPTIGFLAHVDTATDFTGKNVKPQVVENYDGGDIVLNKDENIILSPEQFPSLNKYKGQTLITTDGTTLLGADDKAGVAEIMTAMNYLVNHPEIKHGKIRVAFTPDEEIGRGPHKFDVERFGAKYAYTMDGGPLGELEYETFNAAAAKITIKGNNIHPGSAKDKMVNSLKIGMELNSMLPAQEAPEHTEGYEGFYHLLQMNGDVEETKLYYIIRDHDREKFEAKKQHLTKVVEDLNKKYGQDTVTLELNDQYYNMKEKIEENIEVFEYAKEALERLDIEPKITPVRGGTDGAQLSFMGLPTPNIFAGGENMHGKFEYVSLETMEKATQVIIEITKVYEEKA</sequence>
<dbReference type="EC" id="3.4.11.4" evidence="9"/>
<evidence type="ECO:0000256" key="6">
    <source>
        <dbReference type="ARBA" id="ARBA00022801"/>
    </source>
</evidence>
<feature type="active site" description="Proton acceptor" evidence="9">
    <location>
        <position position="460"/>
    </location>
</feature>
<evidence type="ECO:0000256" key="4">
    <source>
        <dbReference type="ARBA" id="ARBA00022670"/>
    </source>
</evidence>
<keyword evidence="9" id="KW-0963">Cytoplasm</keyword>
<dbReference type="SUPFAM" id="SSF53448">
    <property type="entry name" value="Nucleotide-diphospho-sugar transferases"/>
    <property type="match status" value="1"/>
</dbReference>
<dbReference type="PANTHER" id="PTHR42994:SF1">
    <property type="entry name" value="PEPTIDASE T"/>
    <property type="match status" value="1"/>
</dbReference>
<dbReference type="Gene3D" id="3.30.70.360">
    <property type="match status" value="1"/>
</dbReference>
<dbReference type="InterPro" id="IPR001261">
    <property type="entry name" value="ArgE/DapE_CS"/>
</dbReference>
<dbReference type="Gene3D" id="3.90.550.10">
    <property type="entry name" value="Spore Coat Polysaccharide Biosynthesis Protein SpsA, Chain A"/>
    <property type="match status" value="1"/>
</dbReference>
<dbReference type="PANTHER" id="PTHR42994">
    <property type="entry name" value="PEPTIDASE T"/>
    <property type="match status" value="1"/>
</dbReference>
<evidence type="ECO:0000256" key="7">
    <source>
        <dbReference type="ARBA" id="ARBA00022833"/>
    </source>
</evidence>
<name>A0ABX0A6I6_9BACI</name>
<feature type="domain" description="Peptidase M20 dimerisation" evidence="11">
    <location>
        <begin position="492"/>
        <end position="593"/>
    </location>
</feature>
<comment type="catalytic activity">
    <reaction evidence="1 9">
        <text>Release of the N-terminal residue from a tripeptide.</text>
        <dbReference type="EC" id="3.4.11.4"/>
    </reaction>
</comment>
<dbReference type="GO" id="GO:0045148">
    <property type="term" value="F:tripeptide aminopeptidase activity"/>
    <property type="evidence" value="ECO:0007669"/>
    <property type="project" value="UniProtKB-EC"/>
</dbReference>
<evidence type="ECO:0000256" key="10">
    <source>
        <dbReference type="SAM" id="Coils"/>
    </source>
</evidence>
<keyword evidence="6 9" id="KW-0378">Hydrolase</keyword>
<dbReference type="PROSITE" id="PS00759">
    <property type="entry name" value="ARGE_DAPE_CPG2_2"/>
    <property type="match status" value="1"/>
</dbReference>
<evidence type="ECO:0000256" key="2">
    <source>
        <dbReference type="ARBA" id="ARBA00009692"/>
    </source>
</evidence>
<evidence type="ECO:0000256" key="8">
    <source>
        <dbReference type="ARBA" id="ARBA00023049"/>
    </source>
</evidence>